<dbReference type="RefSeq" id="WP_068651861.1">
    <property type="nucleotide sequence ID" value="NZ_CP043611.1"/>
</dbReference>
<dbReference type="OrthoDB" id="2375806at2"/>
<proteinExistence type="predicted"/>
<accession>A0A162KAW3</accession>
<comment type="caution">
    <text evidence="1">The sequence shown here is derived from an EMBL/GenBank/DDBJ whole genome shotgun (WGS) entry which is preliminary data.</text>
</comment>
<dbReference type="Proteomes" id="UP000077355">
    <property type="component" value="Unassembled WGS sequence"/>
</dbReference>
<dbReference type="EMBL" id="LVJI01000030">
    <property type="protein sequence ID" value="OAB43088.1"/>
    <property type="molecule type" value="Genomic_DNA"/>
</dbReference>
<dbReference type="AlphaFoldDB" id="A0A162KAW3"/>
<gene>
    <name evidence="1" type="ORF">PBAT_18995</name>
</gene>
<sequence>MGERNILAYFKSPEEADQVSRKLASLRVVDMSINRFGSYMGGELNPSEGILTAASTLSGGMSDRGQDGTRGFDILLTVVTENDSFDQAIRIIEEAGGMV</sequence>
<protein>
    <submittedName>
        <fullName evidence="1">Uncharacterized protein</fullName>
    </submittedName>
</protein>
<evidence type="ECO:0000313" key="1">
    <source>
        <dbReference type="EMBL" id="OAB43088.1"/>
    </source>
</evidence>
<evidence type="ECO:0000313" key="2">
    <source>
        <dbReference type="Proteomes" id="UP000077355"/>
    </source>
</evidence>
<organism evidence="1 2">
    <name type="scientific">Paenibacillus antarcticus</name>
    <dbReference type="NCBI Taxonomy" id="253703"/>
    <lineage>
        <taxon>Bacteria</taxon>
        <taxon>Bacillati</taxon>
        <taxon>Bacillota</taxon>
        <taxon>Bacilli</taxon>
        <taxon>Bacillales</taxon>
        <taxon>Paenibacillaceae</taxon>
        <taxon>Paenibacillus</taxon>
    </lineage>
</organism>
<reference evidence="1 2" key="1">
    <citation type="submission" date="2016-03" db="EMBL/GenBank/DDBJ databases">
        <title>Draft genome sequence of Paenibacillus antarcticus CECT 5836.</title>
        <authorList>
            <person name="Shin S.-K."/>
            <person name="Yi H."/>
        </authorList>
    </citation>
    <scope>NUCLEOTIDE SEQUENCE [LARGE SCALE GENOMIC DNA]</scope>
    <source>
        <strain evidence="1 2">CECT 5836</strain>
    </source>
</reference>
<keyword evidence="2" id="KW-1185">Reference proteome</keyword>
<name>A0A162KAW3_9BACL</name>